<dbReference type="Gene3D" id="2.60.120.40">
    <property type="match status" value="1"/>
</dbReference>
<dbReference type="EMBL" id="JAIWYP010000011">
    <property type="protein sequence ID" value="KAH3735263.1"/>
    <property type="molecule type" value="Genomic_DNA"/>
</dbReference>
<dbReference type="Proteomes" id="UP000828390">
    <property type="component" value="Unassembled WGS sequence"/>
</dbReference>
<comment type="caution">
    <text evidence="1">The sequence shown here is derived from an EMBL/GenBank/DDBJ whole genome shotgun (WGS) entry which is preliminary data.</text>
</comment>
<accession>A0A9D4HWG6</accession>
<keyword evidence="2" id="KW-1185">Reference proteome</keyword>
<protein>
    <submittedName>
        <fullName evidence="1">Uncharacterized protein</fullName>
    </submittedName>
</protein>
<gene>
    <name evidence="1" type="ORF">DPMN_041727</name>
</gene>
<dbReference type="AlphaFoldDB" id="A0A9D4HWG6"/>
<proteinExistence type="predicted"/>
<name>A0A9D4HWG6_DREPO</name>
<organism evidence="1 2">
    <name type="scientific">Dreissena polymorpha</name>
    <name type="common">Zebra mussel</name>
    <name type="synonym">Mytilus polymorpha</name>
    <dbReference type="NCBI Taxonomy" id="45954"/>
    <lineage>
        <taxon>Eukaryota</taxon>
        <taxon>Metazoa</taxon>
        <taxon>Spiralia</taxon>
        <taxon>Lophotrochozoa</taxon>
        <taxon>Mollusca</taxon>
        <taxon>Bivalvia</taxon>
        <taxon>Autobranchia</taxon>
        <taxon>Heteroconchia</taxon>
        <taxon>Euheterodonta</taxon>
        <taxon>Imparidentia</taxon>
        <taxon>Neoheterodontei</taxon>
        <taxon>Myida</taxon>
        <taxon>Dreissenoidea</taxon>
        <taxon>Dreissenidae</taxon>
        <taxon>Dreissena</taxon>
    </lineage>
</organism>
<evidence type="ECO:0000313" key="1">
    <source>
        <dbReference type="EMBL" id="KAH3735263.1"/>
    </source>
</evidence>
<reference evidence="1" key="2">
    <citation type="submission" date="2020-11" db="EMBL/GenBank/DDBJ databases">
        <authorList>
            <person name="McCartney M.A."/>
            <person name="Auch B."/>
            <person name="Kono T."/>
            <person name="Mallez S."/>
            <person name="Becker A."/>
            <person name="Gohl D.M."/>
            <person name="Silverstein K.A.T."/>
            <person name="Koren S."/>
            <person name="Bechman K.B."/>
            <person name="Herman A."/>
            <person name="Abrahante J.E."/>
            <person name="Garbe J."/>
        </authorList>
    </citation>
    <scope>NUCLEOTIDE SEQUENCE</scope>
    <source>
        <strain evidence="1">Duluth1</strain>
        <tissue evidence="1">Whole animal</tissue>
    </source>
</reference>
<reference evidence="1" key="1">
    <citation type="journal article" date="2019" name="bioRxiv">
        <title>The Genome of the Zebra Mussel, Dreissena polymorpha: A Resource for Invasive Species Research.</title>
        <authorList>
            <person name="McCartney M.A."/>
            <person name="Auch B."/>
            <person name="Kono T."/>
            <person name="Mallez S."/>
            <person name="Zhang Y."/>
            <person name="Obille A."/>
            <person name="Becker A."/>
            <person name="Abrahante J.E."/>
            <person name="Garbe J."/>
            <person name="Badalamenti J.P."/>
            <person name="Herman A."/>
            <person name="Mangelson H."/>
            <person name="Liachko I."/>
            <person name="Sullivan S."/>
            <person name="Sone E.D."/>
            <person name="Koren S."/>
            <person name="Silverstein K.A.T."/>
            <person name="Beckman K.B."/>
            <person name="Gohl D.M."/>
        </authorList>
    </citation>
    <scope>NUCLEOTIDE SEQUENCE</scope>
    <source>
        <strain evidence="1">Duluth1</strain>
        <tissue evidence="1">Whole animal</tissue>
    </source>
</reference>
<sequence>MEHIVFASLTAKPGSFFHVKIVKNLPSEEIGLLFSTTVQSGWSHDSTAIVVKLVTGDDVWLACNDQSTITGGNNGDYHDVCSHFSGR</sequence>
<evidence type="ECO:0000313" key="2">
    <source>
        <dbReference type="Proteomes" id="UP000828390"/>
    </source>
</evidence>
<dbReference type="InterPro" id="IPR008983">
    <property type="entry name" value="Tumour_necrosis_fac-like_dom"/>
</dbReference>